<dbReference type="FunFam" id="1.10.418.50:FF:000001">
    <property type="entry name" value="TRAF3-interacting protein 1 isoform X1"/>
    <property type="match status" value="1"/>
</dbReference>
<evidence type="ECO:0000256" key="5">
    <source>
        <dbReference type="ARBA" id="ARBA00023054"/>
    </source>
</evidence>
<evidence type="ECO:0000256" key="4">
    <source>
        <dbReference type="ARBA" id="ARBA00022794"/>
    </source>
</evidence>
<proteinExistence type="inferred from homology"/>
<reference evidence="14" key="1">
    <citation type="journal article" date="2023" name="Science">
        <title>Genome structures resolve the early diversification of teleost fishes.</title>
        <authorList>
            <person name="Parey E."/>
            <person name="Louis A."/>
            <person name="Montfort J."/>
            <person name="Bouchez O."/>
            <person name="Roques C."/>
            <person name="Iampietro C."/>
            <person name="Lluch J."/>
            <person name="Castinel A."/>
            <person name="Donnadieu C."/>
            <person name="Desvignes T."/>
            <person name="Floi Bucao C."/>
            <person name="Jouanno E."/>
            <person name="Wen M."/>
            <person name="Mejri S."/>
            <person name="Dirks R."/>
            <person name="Jansen H."/>
            <person name="Henkel C."/>
            <person name="Chen W.J."/>
            <person name="Zahm M."/>
            <person name="Cabau C."/>
            <person name="Klopp C."/>
            <person name="Thompson A.W."/>
            <person name="Robinson-Rechavi M."/>
            <person name="Braasch I."/>
            <person name="Lecointre G."/>
            <person name="Bobe J."/>
            <person name="Postlethwait J.H."/>
            <person name="Berthelot C."/>
            <person name="Roest Crollius H."/>
            <person name="Guiguen Y."/>
        </authorList>
    </citation>
    <scope>NUCLEOTIDE SEQUENCE</scope>
    <source>
        <strain evidence="14">NC1722</strain>
    </source>
</reference>
<comment type="similarity">
    <text evidence="8">Belongs to the TRAF3IP1 family.</text>
</comment>
<evidence type="ECO:0000256" key="9">
    <source>
        <dbReference type="ARBA" id="ARBA00070492"/>
    </source>
</evidence>
<dbReference type="EMBL" id="JAINUG010000005">
    <property type="protein sequence ID" value="KAJ8416691.1"/>
    <property type="molecule type" value="Genomic_DNA"/>
</dbReference>
<feature type="domain" description="TRAF3-interacting protein 1 N-terminal" evidence="12">
    <location>
        <begin position="6"/>
        <end position="116"/>
    </location>
</feature>
<dbReference type="GO" id="GO:0005930">
    <property type="term" value="C:axoneme"/>
    <property type="evidence" value="ECO:0007669"/>
    <property type="project" value="UniProtKB-SubCell"/>
</dbReference>
<feature type="coiled-coil region" evidence="10">
    <location>
        <begin position="517"/>
        <end position="576"/>
    </location>
</feature>
<dbReference type="GO" id="GO:0042073">
    <property type="term" value="P:intraciliary transport"/>
    <property type="evidence" value="ECO:0007669"/>
    <property type="project" value="TreeGrafter"/>
</dbReference>
<dbReference type="GO" id="GO:0008017">
    <property type="term" value="F:microtubule binding"/>
    <property type="evidence" value="ECO:0007669"/>
    <property type="project" value="InterPro"/>
</dbReference>
<dbReference type="Pfam" id="PF17749">
    <property type="entry name" value="MIP-T3_C"/>
    <property type="match status" value="1"/>
</dbReference>
<keyword evidence="3" id="KW-0963">Cytoplasm</keyword>
<dbReference type="InterPro" id="IPR018799">
    <property type="entry name" value="TRAF3IP1"/>
</dbReference>
<evidence type="ECO:0000256" key="8">
    <source>
        <dbReference type="ARBA" id="ARBA00043971"/>
    </source>
</evidence>
<keyword evidence="15" id="KW-1185">Reference proteome</keyword>
<evidence type="ECO:0000256" key="10">
    <source>
        <dbReference type="SAM" id="Coils"/>
    </source>
</evidence>
<feature type="compositionally biased region" description="Polar residues" evidence="11">
    <location>
        <begin position="141"/>
        <end position="157"/>
    </location>
</feature>
<dbReference type="InterPro" id="IPR042576">
    <property type="entry name" value="TRAF3IP1_N_sf"/>
</dbReference>
<dbReference type="InterPro" id="IPR041476">
    <property type="entry name" value="TRAF3IP1_C"/>
</dbReference>
<evidence type="ECO:0000259" key="12">
    <source>
        <dbReference type="Pfam" id="PF10243"/>
    </source>
</evidence>
<name>A0AAD7TAR1_9TELE</name>
<evidence type="ECO:0000313" key="15">
    <source>
        <dbReference type="Proteomes" id="UP001221898"/>
    </source>
</evidence>
<evidence type="ECO:0000256" key="7">
    <source>
        <dbReference type="ARBA" id="ARBA00023273"/>
    </source>
</evidence>
<evidence type="ECO:0000259" key="13">
    <source>
        <dbReference type="Pfam" id="PF17749"/>
    </source>
</evidence>
<evidence type="ECO:0000256" key="1">
    <source>
        <dbReference type="ARBA" id="ARBA00004120"/>
    </source>
</evidence>
<dbReference type="PANTHER" id="PTHR31363:SF0">
    <property type="entry name" value="TRAF3-INTERACTING PROTEIN 1"/>
    <property type="match status" value="1"/>
</dbReference>
<dbReference type="Pfam" id="PF10243">
    <property type="entry name" value="MIP-T3"/>
    <property type="match status" value="1"/>
</dbReference>
<dbReference type="InterPro" id="IPR040468">
    <property type="entry name" value="TRAF3IP1_N"/>
</dbReference>
<sequence length="604" mass="68612">MNVSMAKKTQDTLGRVIKKPPLTEKLLSKPPFRYLHDILNEVIRTTGFMRGLYVEAEMKSDNVKDKDAKIAFLQKAIDVVVLVSGESLLVKPVRIVAGHEPEKTNELLQAIGRCCLKKLSSDEAVQRVLAGDKPDLKGKPNISNSQDKENQVTTEQQPSREERKEIKDSSSSRDRKDPEQPKDQGSRRSENDSHKEGERQEKDKRKETGVRQEKDRRKEGERVGEGCKLGKAKDAEREGKSRDREREREKAKKRDSHRDGDRVPERRRNRGKETDKKREPPKDLEEPAKESEPQEREPRGLKERQDRQPAEQPVSAHAEPGEPESPTRIPHPASAKGQRRHPKPGEQEADTAERSIPLENSSNRASRPNSARPAPPRIRRQENHPEVMPAQRLGSAKPSSSSAVIVEESKLSENEEDEEHFVVDGVAPHVPDMPELEPEPAVELREGEKHGGLVRKILDTKKDYETSPSPSSFKDQERALASEVARSKELLVSREMERLRSSAQTVCRSALPLGKVMEYVQEDVDSMQKELEMWRHQNREHALALLREQRITDSAVEPLKAELAELERLIRDQQDKICAVKSSILHNEEKIQKMVSAISFSART</sequence>
<organism evidence="14 15">
    <name type="scientific">Aldrovandia affinis</name>
    <dbReference type="NCBI Taxonomy" id="143900"/>
    <lineage>
        <taxon>Eukaryota</taxon>
        <taxon>Metazoa</taxon>
        <taxon>Chordata</taxon>
        <taxon>Craniata</taxon>
        <taxon>Vertebrata</taxon>
        <taxon>Euteleostomi</taxon>
        <taxon>Actinopterygii</taxon>
        <taxon>Neopterygii</taxon>
        <taxon>Teleostei</taxon>
        <taxon>Notacanthiformes</taxon>
        <taxon>Halosauridae</taxon>
        <taxon>Aldrovandia</taxon>
    </lineage>
</organism>
<accession>A0AAD7TAR1</accession>
<gene>
    <name evidence="14" type="ORF">AAFF_G00325690</name>
</gene>
<dbReference type="Gene3D" id="1.10.418.50">
    <property type="entry name" value="Microtubule-binding protein MIP-T3"/>
    <property type="match status" value="1"/>
</dbReference>
<evidence type="ECO:0000256" key="6">
    <source>
        <dbReference type="ARBA" id="ARBA00023212"/>
    </source>
</evidence>
<dbReference type="PANTHER" id="PTHR31363">
    <property type="entry name" value="TRAF3-INTERACTING PROTEIN 1"/>
    <property type="match status" value="1"/>
</dbReference>
<feature type="compositionally biased region" description="Low complexity" evidence="11">
    <location>
        <begin position="360"/>
        <end position="372"/>
    </location>
</feature>
<keyword evidence="6" id="KW-0206">Cytoskeleton</keyword>
<dbReference type="AlphaFoldDB" id="A0AAD7TAR1"/>
<comment type="subcellular location">
    <subcellularLocation>
        <location evidence="2">Cytoplasm</location>
        <location evidence="2">Cytoskeleton</location>
        <location evidence="2">Cilium axoneme</location>
    </subcellularLocation>
    <subcellularLocation>
        <location evidence="1">Cytoplasm</location>
        <location evidence="1">Cytoskeleton</location>
        <location evidence="1">Cilium basal body</location>
    </subcellularLocation>
</comment>
<keyword evidence="5 10" id="KW-0175">Coiled coil</keyword>
<feature type="compositionally biased region" description="Basic and acidic residues" evidence="11">
    <location>
        <begin position="231"/>
        <end position="309"/>
    </location>
</feature>
<evidence type="ECO:0000313" key="14">
    <source>
        <dbReference type="EMBL" id="KAJ8416691.1"/>
    </source>
</evidence>
<evidence type="ECO:0000256" key="11">
    <source>
        <dbReference type="SAM" id="MobiDB-lite"/>
    </source>
</evidence>
<dbReference type="GO" id="GO:0036064">
    <property type="term" value="C:ciliary basal body"/>
    <property type="evidence" value="ECO:0007669"/>
    <property type="project" value="TreeGrafter"/>
</dbReference>
<evidence type="ECO:0000256" key="2">
    <source>
        <dbReference type="ARBA" id="ARBA00004430"/>
    </source>
</evidence>
<dbReference type="Proteomes" id="UP001221898">
    <property type="component" value="Unassembled WGS sequence"/>
</dbReference>
<comment type="caution">
    <text evidence="14">The sequence shown here is derived from an EMBL/GenBank/DDBJ whole genome shotgun (WGS) entry which is preliminary data.</text>
</comment>
<dbReference type="GO" id="GO:0030992">
    <property type="term" value="C:intraciliary transport particle B"/>
    <property type="evidence" value="ECO:0007669"/>
    <property type="project" value="TreeGrafter"/>
</dbReference>
<feature type="compositionally biased region" description="Basic and acidic residues" evidence="11">
    <location>
        <begin position="158"/>
        <end position="225"/>
    </location>
</feature>
<feature type="region of interest" description="Disordered" evidence="11">
    <location>
        <begin position="130"/>
        <end position="477"/>
    </location>
</feature>
<protein>
    <recommendedName>
        <fullName evidence="9">TRAF3-interacting protein 1</fullName>
    </recommendedName>
</protein>
<dbReference type="GO" id="GO:0070507">
    <property type="term" value="P:regulation of microtubule cytoskeleton organization"/>
    <property type="evidence" value="ECO:0007669"/>
    <property type="project" value="TreeGrafter"/>
</dbReference>
<feature type="compositionally biased region" description="Basic and acidic residues" evidence="11">
    <location>
        <begin position="442"/>
        <end position="465"/>
    </location>
</feature>
<keyword evidence="4" id="KW-0970">Cilium biogenesis/degradation</keyword>
<keyword evidence="7" id="KW-0966">Cell projection</keyword>
<evidence type="ECO:0000256" key="3">
    <source>
        <dbReference type="ARBA" id="ARBA00022490"/>
    </source>
</evidence>
<dbReference type="GO" id="GO:0048731">
    <property type="term" value="P:system development"/>
    <property type="evidence" value="ECO:0007669"/>
    <property type="project" value="UniProtKB-ARBA"/>
</dbReference>
<dbReference type="GO" id="GO:0048513">
    <property type="term" value="P:animal organ development"/>
    <property type="evidence" value="ECO:0007669"/>
    <property type="project" value="UniProtKB-ARBA"/>
</dbReference>
<dbReference type="GO" id="GO:0060271">
    <property type="term" value="P:cilium assembly"/>
    <property type="evidence" value="ECO:0007669"/>
    <property type="project" value="TreeGrafter"/>
</dbReference>
<feature type="domain" description="TRAF3-interacting protein 1 C-terminal" evidence="13">
    <location>
        <begin position="446"/>
        <end position="598"/>
    </location>
</feature>